<dbReference type="AlphaFoldDB" id="A0A098AU81"/>
<gene>
    <name evidence="1" type="ORF">DPCES_5341</name>
</gene>
<accession>A0A098AU81</accession>
<reference evidence="1" key="1">
    <citation type="submission" date="2014-07" db="EMBL/GenBank/DDBJ databases">
        <authorList>
            <person name="Hornung V.Bastian."/>
        </authorList>
    </citation>
    <scope>NUCLEOTIDE SEQUENCE</scope>
    <source>
        <strain evidence="1">PCE-S</strain>
    </source>
</reference>
<protein>
    <submittedName>
        <fullName evidence="1">Uncharacterized protein</fullName>
    </submittedName>
</protein>
<evidence type="ECO:0000313" key="1">
    <source>
        <dbReference type="EMBL" id="CDV96339.1"/>
    </source>
</evidence>
<dbReference type="EMBL" id="LK996018">
    <property type="protein sequence ID" value="CDV96339.1"/>
    <property type="molecule type" value="Genomic_DNA"/>
</dbReference>
<organism evidence="1">
    <name type="scientific">Desulfitobacterium hafniense</name>
    <name type="common">Desulfitobacterium frappieri</name>
    <dbReference type="NCBI Taxonomy" id="49338"/>
    <lineage>
        <taxon>Bacteria</taxon>
        <taxon>Bacillati</taxon>
        <taxon>Bacillota</taxon>
        <taxon>Clostridia</taxon>
        <taxon>Eubacteriales</taxon>
        <taxon>Desulfitobacteriaceae</taxon>
        <taxon>Desulfitobacterium</taxon>
    </lineage>
</organism>
<proteinExistence type="predicted"/>
<sequence length="202" mass="22999">MNKKESSLAILKPYIPMISQAINEAISEFGRDPLKLFYRNRTRSSAINDLITHKAMAKFFNNPGVRVRTRRGCTYFIIRDRFLLRFKKLDKNLQTSNIPTNQSNLFLHQDSLFEELPAPMTNIFAGYMWDTANNNLSGIYLTCPLGKTNEWAYPVSSPVAEIIPITIKSPTPPNLPAKKRVRAARGLNENEGHKRNEGSKQS</sequence>
<dbReference type="RefSeq" id="WP_208926850.1">
    <property type="nucleotide sequence ID" value="NZ_LK996018.1"/>
</dbReference>
<name>A0A098AU81_DESHA</name>